<dbReference type="Pfam" id="PF00753">
    <property type="entry name" value="Lactamase_B"/>
    <property type="match status" value="1"/>
</dbReference>
<comment type="catalytic activity">
    <reaction evidence="3">
        <text>3',5'-cyclic UMP + H2O = UMP + H(+)</text>
        <dbReference type="Rhea" id="RHEA:70575"/>
        <dbReference type="ChEBI" id="CHEBI:15377"/>
        <dbReference type="ChEBI" id="CHEBI:15378"/>
        <dbReference type="ChEBI" id="CHEBI:57865"/>
        <dbReference type="ChEBI" id="CHEBI:184387"/>
    </reaction>
    <physiologicalReaction direction="left-to-right" evidence="3">
        <dbReference type="Rhea" id="RHEA:70576"/>
    </physiologicalReaction>
</comment>
<feature type="domain" description="Metallo-beta-lactamase" evidence="4">
    <location>
        <begin position="24"/>
        <end position="238"/>
    </location>
</feature>
<evidence type="ECO:0000259" key="4">
    <source>
        <dbReference type="SMART" id="SM00849"/>
    </source>
</evidence>
<comment type="function">
    <text evidence="2">Counteracts the endogenous Pycsar antiviral defense system. Phosphodiesterase that enables metal-dependent hydrolysis of host cyclic nucleotide Pycsar defense signals such as cCMP and cUMP.</text>
</comment>
<dbReference type="InterPro" id="IPR001279">
    <property type="entry name" value="Metallo-B-lactamas"/>
</dbReference>
<evidence type="ECO:0000256" key="1">
    <source>
        <dbReference type="ARBA" id="ARBA00034221"/>
    </source>
</evidence>
<reference evidence="6" key="1">
    <citation type="journal article" date="2019" name="Int. J. Syst. Evol. Microbiol.">
        <title>The Global Catalogue of Microorganisms (GCM) 10K type strain sequencing project: providing services to taxonomists for standard genome sequencing and annotation.</title>
        <authorList>
            <consortium name="The Broad Institute Genomics Platform"/>
            <consortium name="The Broad Institute Genome Sequencing Center for Infectious Disease"/>
            <person name="Wu L."/>
            <person name="Ma J."/>
        </authorList>
    </citation>
    <scope>NUCLEOTIDE SEQUENCE [LARGE SCALE GENOMIC DNA]</scope>
    <source>
        <strain evidence="6">CCM 8749</strain>
    </source>
</reference>
<dbReference type="CDD" id="cd07725">
    <property type="entry name" value="TTHA1429-like_MBL-fold"/>
    <property type="match status" value="1"/>
</dbReference>
<dbReference type="EMBL" id="JBHSQV010000184">
    <property type="protein sequence ID" value="MFC5988720.1"/>
    <property type="molecule type" value="Genomic_DNA"/>
</dbReference>
<accession>A0ABW1IUC4</accession>
<protein>
    <submittedName>
        <fullName evidence="5">MBL fold metallo-hydrolase</fullName>
    </submittedName>
</protein>
<dbReference type="SMART" id="SM00849">
    <property type="entry name" value="Lactamase_B"/>
    <property type="match status" value="1"/>
</dbReference>
<dbReference type="PANTHER" id="PTHR23131">
    <property type="entry name" value="ENDORIBONUCLEASE LACTB2"/>
    <property type="match status" value="1"/>
</dbReference>
<proteinExistence type="predicted"/>
<keyword evidence="6" id="KW-1185">Reference proteome</keyword>
<dbReference type="SUPFAM" id="SSF56281">
    <property type="entry name" value="Metallo-hydrolase/oxidoreductase"/>
    <property type="match status" value="1"/>
</dbReference>
<gene>
    <name evidence="5" type="ORF">ACFPXP_20140</name>
</gene>
<dbReference type="InterPro" id="IPR036866">
    <property type="entry name" value="RibonucZ/Hydroxyglut_hydro"/>
</dbReference>
<evidence type="ECO:0000313" key="6">
    <source>
        <dbReference type="Proteomes" id="UP001596250"/>
    </source>
</evidence>
<dbReference type="Gene3D" id="3.60.15.10">
    <property type="entry name" value="Ribonuclease Z/Hydroxyacylglutathione hydrolase-like"/>
    <property type="match status" value="1"/>
</dbReference>
<comment type="caution">
    <text evidence="5">The sequence shown here is derived from an EMBL/GenBank/DDBJ whole genome shotgun (WGS) entry which is preliminary data.</text>
</comment>
<evidence type="ECO:0000256" key="3">
    <source>
        <dbReference type="ARBA" id="ARBA00048505"/>
    </source>
</evidence>
<dbReference type="Pfam" id="PF21221">
    <property type="entry name" value="B_lactamase-like_C"/>
    <property type="match status" value="1"/>
</dbReference>
<sequence>MRQIIEKHEEIWQIRTPLPFPLRWVNSYVLTEPDQRVTLIDPGLNHEEGRQHWGSVLHQLNIKWSDIGRVVLTHHHPDHYGISGYIQQQSGAEVWMSQTAHEQAQLMWSQQETMSRDMVEMFRKQGMDDETCSKMAAHLESFKPLVSPAPRVIHFPSDQEFILGGESYDMIETGGHAAGHISFYQPQRKRIFCGDHVLPRITSNVSYLPGGDPNPLDRFLDGLKRMQQYEVEKAFPGHRDPFMNFKERTVEMLMHHEERLQAMTALLKDRPRTAFEICSSMFGTRLSVHQLRFAMAEVIAHLIYLRDRQRIESTETQQGIVYSVIG</sequence>
<organism evidence="5 6">
    <name type="scientific">Marinicrinis lubricantis</name>
    <dbReference type="NCBI Taxonomy" id="2086470"/>
    <lineage>
        <taxon>Bacteria</taxon>
        <taxon>Bacillati</taxon>
        <taxon>Bacillota</taxon>
        <taxon>Bacilli</taxon>
        <taxon>Bacillales</taxon>
        <taxon>Paenibacillaceae</taxon>
    </lineage>
</organism>
<name>A0ABW1IUC4_9BACL</name>
<dbReference type="Proteomes" id="UP001596250">
    <property type="component" value="Unassembled WGS sequence"/>
</dbReference>
<dbReference type="InterPro" id="IPR036388">
    <property type="entry name" value="WH-like_DNA-bd_sf"/>
</dbReference>
<evidence type="ECO:0000313" key="5">
    <source>
        <dbReference type="EMBL" id="MFC5988720.1"/>
    </source>
</evidence>
<evidence type="ECO:0000256" key="2">
    <source>
        <dbReference type="ARBA" id="ARBA00034301"/>
    </source>
</evidence>
<dbReference type="InterPro" id="IPR048933">
    <property type="entry name" value="B_lactamase-like_C"/>
</dbReference>
<dbReference type="Gene3D" id="1.10.10.10">
    <property type="entry name" value="Winged helix-like DNA-binding domain superfamily/Winged helix DNA-binding domain"/>
    <property type="match status" value="1"/>
</dbReference>
<dbReference type="InterPro" id="IPR050662">
    <property type="entry name" value="Sec-metab_biosynth-thioest"/>
</dbReference>
<dbReference type="RefSeq" id="WP_379896200.1">
    <property type="nucleotide sequence ID" value="NZ_CBCSCT010000006.1"/>
</dbReference>
<dbReference type="PANTHER" id="PTHR23131:SF4">
    <property type="entry name" value="METALLO-BETA-LACTAMASE SUPERFAMILY POTEIN"/>
    <property type="match status" value="1"/>
</dbReference>
<comment type="catalytic activity">
    <reaction evidence="1">
        <text>3',5'-cyclic CMP + H2O = CMP + H(+)</text>
        <dbReference type="Rhea" id="RHEA:72675"/>
        <dbReference type="ChEBI" id="CHEBI:15377"/>
        <dbReference type="ChEBI" id="CHEBI:15378"/>
        <dbReference type="ChEBI" id="CHEBI:58003"/>
        <dbReference type="ChEBI" id="CHEBI:60377"/>
    </reaction>
    <physiologicalReaction direction="left-to-right" evidence="1">
        <dbReference type="Rhea" id="RHEA:72676"/>
    </physiologicalReaction>
</comment>